<feature type="transmembrane region" description="Helical" evidence="1">
    <location>
        <begin position="71"/>
        <end position="90"/>
    </location>
</feature>
<reference evidence="3" key="1">
    <citation type="submission" date="2015-07" db="EMBL/GenBank/DDBJ databases">
        <authorList>
            <person name="Urmite Genomes"/>
        </authorList>
    </citation>
    <scope>NUCLEOTIDE SEQUENCE [LARGE SCALE GENOMIC DNA]</scope>
    <source>
        <strain evidence="3">type strain: ATCC 49404</strain>
    </source>
</reference>
<dbReference type="AlphaFoldDB" id="A0A0H5RJW3"/>
<dbReference type="STRING" id="146018.BN2156_01136"/>
<keyword evidence="1" id="KW-1133">Transmembrane helix</keyword>
<evidence type="ECO:0008006" key="4">
    <source>
        <dbReference type="Google" id="ProtNLM"/>
    </source>
</evidence>
<protein>
    <recommendedName>
        <fullName evidence="4">Integral membrane protein</fullName>
    </recommendedName>
</protein>
<proteinExistence type="predicted"/>
<dbReference type="Proteomes" id="UP000199147">
    <property type="component" value="Unassembled WGS sequence"/>
</dbReference>
<accession>A0A0H5RJW3</accession>
<dbReference type="RefSeq" id="WP_235625212.1">
    <property type="nucleotide sequence ID" value="NZ_CWKH01000001.1"/>
</dbReference>
<evidence type="ECO:0000256" key="1">
    <source>
        <dbReference type="SAM" id="Phobius"/>
    </source>
</evidence>
<organism evidence="2 3">
    <name type="scientific">Mycolicibacterium neworleansense</name>
    <dbReference type="NCBI Taxonomy" id="146018"/>
    <lineage>
        <taxon>Bacteria</taxon>
        <taxon>Bacillati</taxon>
        <taxon>Actinomycetota</taxon>
        <taxon>Actinomycetes</taxon>
        <taxon>Mycobacteriales</taxon>
        <taxon>Mycobacteriaceae</taxon>
        <taxon>Mycolicibacterium</taxon>
    </lineage>
</organism>
<dbReference type="EMBL" id="CWKH01000001">
    <property type="protein sequence ID" value="CRZ14288.1"/>
    <property type="molecule type" value="Genomic_DNA"/>
</dbReference>
<evidence type="ECO:0000313" key="3">
    <source>
        <dbReference type="Proteomes" id="UP000199147"/>
    </source>
</evidence>
<gene>
    <name evidence="2" type="ORF">BN2156_01136</name>
</gene>
<feature type="transmembrane region" description="Helical" evidence="1">
    <location>
        <begin position="12"/>
        <end position="29"/>
    </location>
</feature>
<keyword evidence="1" id="KW-0812">Transmembrane</keyword>
<feature type="transmembrane region" description="Helical" evidence="1">
    <location>
        <begin position="41"/>
        <end position="62"/>
    </location>
</feature>
<sequence length="147" mass="16027">MTAPTIVQTQRFLRLTAWTFLAGWGLHVIDHLLRGMSASPMFVMAGGMIQGVVVIIAITMAVRDHPRAPEAAIFTGVASAVLFTYAHLLPNFWPDFQDSYLSGPRINVTWFSWVTALSEIGTGLLFAYAGLRARTARQTSAEPTTSG</sequence>
<keyword evidence="1" id="KW-0472">Membrane</keyword>
<name>A0A0H5RJW3_9MYCO</name>
<feature type="transmembrane region" description="Helical" evidence="1">
    <location>
        <begin position="110"/>
        <end position="131"/>
    </location>
</feature>
<keyword evidence="3" id="KW-1185">Reference proteome</keyword>
<evidence type="ECO:0000313" key="2">
    <source>
        <dbReference type="EMBL" id="CRZ14288.1"/>
    </source>
</evidence>